<accession>Q4TB03</accession>
<evidence type="ECO:0000313" key="2">
    <source>
        <dbReference type="EMBL" id="CAF89929.1"/>
    </source>
</evidence>
<reference evidence="2" key="1">
    <citation type="journal article" date="2004" name="Nature">
        <title>Genome duplication in the teleost fish Tetraodon nigroviridis reveals the early vertebrate proto-karyotype.</title>
        <authorList>
            <person name="Jaillon O."/>
            <person name="Aury J.-M."/>
            <person name="Brunet F."/>
            <person name="Petit J.-L."/>
            <person name="Stange-Thomann N."/>
            <person name="Mauceli E."/>
            <person name="Bouneau L."/>
            <person name="Fischer C."/>
            <person name="Ozouf-Costaz C."/>
            <person name="Bernot A."/>
            <person name="Nicaud S."/>
            <person name="Jaffe D."/>
            <person name="Fisher S."/>
            <person name="Lutfalla G."/>
            <person name="Dossat C."/>
            <person name="Segurens B."/>
            <person name="Dasilva C."/>
            <person name="Salanoubat M."/>
            <person name="Levy M."/>
            <person name="Boudet N."/>
            <person name="Castellano S."/>
            <person name="Anthouard V."/>
            <person name="Jubin C."/>
            <person name="Castelli V."/>
            <person name="Katinka M."/>
            <person name="Vacherie B."/>
            <person name="Biemont C."/>
            <person name="Skalli Z."/>
            <person name="Cattolico L."/>
            <person name="Poulain J."/>
            <person name="De Berardinis V."/>
            <person name="Cruaud C."/>
            <person name="Duprat S."/>
            <person name="Brottier P."/>
            <person name="Coutanceau J.-P."/>
            <person name="Gouzy J."/>
            <person name="Parra G."/>
            <person name="Lardier G."/>
            <person name="Chapple C."/>
            <person name="McKernan K.J."/>
            <person name="McEwan P."/>
            <person name="Bosak S."/>
            <person name="Kellis M."/>
            <person name="Volff J.-N."/>
            <person name="Guigo R."/>
            <person name="Zody M.C."/>
            <person name="Mesirov J."/>
            <person name="Lindblad-Toh K."/>
            <person name="Birren B."/>
            <person name="Nusbaum C."/>
            <person name="Kahn D."/>
            <person name="Robinson-Rechavi M."/>
            <person name="Laudet V."/>
            <person name="Schachter V."/>
            <person name="Quetier F."/>
            <person name="Saurin W."/>
            <person name="Scarpelli C."/>
            <person name="Wincker P."/>
            <person name="Lander E.S."/>
            <person name="Weissenbach J."/>
            <person name="Roest Crollius H."/>
        </authorList>
    </citation>
    <scope>NUCLEOTIDE SEQUENCE [LARGE SCALE GENOMIC DNA]</scope>
</reference>
<dbReference type="KEGG" id="tng:GSTEN00003970G001"/>
<feature type="region of interest" description="Disordered" evidence="1">
    <location>
        <begin position="413"/>
        <end position="461"/>
    </location>
</feature>
<dbReference type="AlphaFoldDB" id="Q4TB03"/>
<gene>
    <name evidence="2" type="ORF">GSTENG00003970001</name>
</gene>
<evidence type="ECO:0000256" key="1">
    <source>
        <dbReference type="SAM" id="MobiDB-lite"/>
    </source>
</evidence>
<comment type="caution">
    <text evidence="2">The sequence shown here is derived from an EMBL/GenBank/DDBJ whole genome shotgun (WGS) entry which is preliminary data.</text>
</comment>
<protein>
    <submittedName>
        <fullName evidence="2">(spotted green pufferfish) hypothetical protein</fullName>
    </submittedName>
</protein>
<feature type="region of interest" description="Disordered" evidence="1">
    <location>
        <begin position="239"/>
        <end position="269"/>
    </location>
</feature>
<reference evidence="2" key="2">
    <citation type="submission" date="2004-02" db="EMBL/GenBank/DDBJ databases">
        <authorList>
            <consortium name="Genoscope"/>
            <consortium name="Whitehead Institute Centre for Genome Research"/>
        </authorList>
    </citation>
    <scope>NUCLEOTIDE SEQUENCE</scope>
</reference>
<proteinExistence type="predicted"/>
<organism evidence="2">
    <name type="scientific">Tetraodon nigroviridis</name>
    <name type="common">Spotted green pufferfish</name>
    <name type="synonym">Chelonodon nigroviridis</name>
    <dbReference type="NCBI Taxonomy" id="99883"/>
    <lineage>
        <taxon>Eukaryota</taxon>
        <taxon>Metazoa</taxon>
        <taxon>Chordata</taxon>
        <taxon>Craniata</taxon>
        <taxon>Vertebrata</taxon>
        <taxon>Euteleostomi</taxon>
        <taxon>Actinopterygii</taxon>
        <taxon>Neopterygii</taxon>
        <taxon>Teleostei</taxon>
        <taxon>Neoteleostei</taxon>
        <taxon>Acanthomorphata</taxon>
        <taxon>Eupercaria</taxon>
        <taxon>Tetraodontiformes</taxon>
        <taxon>Tetradontoidea</taxon>
        <taxon>Tetraodontidae</taxon>
        <taxon>Tetraodon</taxon>
    </lineage>
</organism>
<feature type="region of interest" description="Disordered" evidence="1">
    <location>
        <begin position="215"/>
        <end position="234"/>
    </location>
</feature>
<sequence>MEGDARIQELLLENRSLRAKHTRMMQQLLYYHRQVTTLTWTDGDTRLFHQVFLRYQEAPPPLEAGNAALPPARLTQLLWRNNGRLWVVNQGLSRDLRLLETKFEELMTQRRCEAGTMTVKSQQEENLQVLEAHVDALKLEIRTLKDEKTKTEERERGLQGELQVLQTLMQGLQEEADQMDVQIAGLLKTDVENLTFKQQKQALREQAVQLQSRKSQLEERLRSPEASTGASHCLGLMWRSSSPVPLEGSNPQETHRSPAGPRGAPGGNQELRMVQRDQVWSHRTPEAGGTRARASPDAGKVSRIPDDAVGSRSDGGFASGLRPTRRQVAGPVRSGTHRIPSALRETPALGFLKLQKAATLAPPLPPSRLSARLWPRSHLKPTPGCAAPLLHGWLLSSLQGPSLRWSFCPSPPASSLKDLRGPTDPPGPSAQHRDHCPAAARPAETGVRTSPWRRTEAGRDS</sequence>
<dbReference type="EMBL" id="CAAE01007218">
    <property type="protein sequence ID" value="CAF89929.1"/>
    <property type="molecule type" value="Genomic_DNA"/>
</dbReference>
<name>Q4TB03_TETNG</name>
<feature type="region of interest" description="Disordered" evidence="1">
    <location>
        <begin position="282"/>
        <end position="323"/>
    </location>
</feature>